<dbReference type="InterPro" id="IPR005545">
    <property type="entry name" value="YCII"/>
</dbReference>
<sequence>MRYISWVHSAGDFGPPPQALMDAIAEAGARDAAKGILLDSGGIGTLDGGGAKVTLTGGSVRVLDGPYSEAKELVGGYAIQKLNSREEAVASAKWLLELHKELWPEWEGEIEVRQLYRADDF</sequence>
<dbReference type="EMBL" id="JBIMSO010000140">
    <property type="protein sequence ID" value="MFH5211930.1"/>
    <property type="molecule type" value="Genomic_DNA"/>
</dbReference>
<dbReference type="RefSeq" id="WP_395118830.1">
    <property type="nucleotide sequence ID" value="NZ_JBIMSO010000140.1"/>
</dbReference>
<feature type="domain" description="YCII-related" evidence="2">
    <location>
        <begin position="1"/>
        <end position="92"/>
    </location>
</feature>
<proteinExistence type="inferred from homology"/>
<comment type="similarity">
    <text evidence="1">Belongs to the YciI family.</text>
</comment>
<evidence type="ECO:0000313" key="4">
    <source>
        <dbReference type="Proteomes" id="UP001609175"/>
    </source>
</evidence>
<evidence type="ECO:0000313" key="3">
    <source>
        <dbReference type="EMBL" id="MFH5211930.1"/>
    </source>
</evidence>
<evidence type="ECO:0000259" key="2">
    <source>
        <dbReference type="Pfam" id="PF03795"/>
    </source>
</evidence>
<dbReference type="PANTHER" id="PTHR35174">
    <property type="entry name" value="BLL7171 PROTEIN-RELATED"/>
    <property type="match status" value="1"/>
</dbReference>
<comment type="caution">
    <text evidence="3">The sequence shown here is derived from an EMBL/GenBank/DDBJ whole genome shotgun (WGS) entry which is preliminary data.</text>
</comment>
<gene>
    <name evidence="3" type="ORF">ACHIPZ_27565</name>
</gene>
<dbReference type="SUPFAM" id="SSF54909">
    <property type="entry name" value="Dimeric alpha+beta barrel"/>
    <property type="match status" value="1"/>
</dbReference>
<organism evidence="3 4">
    <name type="scientific">Antrihabitans spumae</name>
    <dbReference type="NCBI Taxonomy" id="3373370"/>
    <lineage>
        <taxon>Bacteria</taxon>
        <taxon>Bacillati</taxon>
        <taxon>Actinomycetota</taxon>
        <taxon>Actinomycetes</taxon>
        <taxon>Mycobacteriales</taxon>
        <taxon>Nocardiaceae</taxon>
        <taxon>Antrihabitans</taxon>
    </lineage>
</organism>
<dbReference type="InterPro" id="IPR011008">
    <property type="entry name" value="Dimeric_a/b-barrel"/>
</dbReference>
<dbReference type="Pfam" id="PF03795">
    <property type="entry name" value="YCII"/>
    <property type="match status" value="1"/>
</dbReference>
<accession>A0ABW7JYD3</accession>
<dbReference type="Gene3D" id="3.30.70.1060">
    <property type="entry name" value="Dimeric alpha+beta barrel"/>
    <property type="match status" value="1"/>
</dbReference>
<dbReference type="Proteomes" id="UP001609175">
    <property type="component" value="Unassembled WGS sequence"/>
</dbReference>
<evidence type="ECO:0000256" key="1">
    <source>
        <dbReference type="ARBA" id="ARBA00007689"/>
    </source>
</evidence>
<protein>
    <submittedName>
        <fullName evidence="3">YciI family protein</fullName>
    </submittedName>
</protein>
<reference evidence="3 4" key="1">
    <citation type="submission" date="2024-10" db="EMBL/GenBank/DDBJ databases">
        <authorList>
            <person name="Riesco R."/>
        </authorList>
    </citation>
    <scope>NUCLEOTIDE SEQUENCE [LARGE SCALE GENOMIC DNA]</scope>
    <source>
        <strain evidence="3 4">NCIMB 15449</strain>
    </source>
</reference>
<name>A0ABW7JYD3_9NOCA</name>
<dbReference type="PANTHER" id="PTHR35174:SF1">
    <property type="entry name" value="BLL0086 PROTEIN"/>
    <property type="match status" value="1"/>
</dbReference>